<dbReference type="STRING" id="571915.CMUST_09725"/>
<dbReference type="RefSeq" id="WP_047262318.1">
    <property type="nucleotide sequence ID" value="NZ_CP011542.1"/>
</dbReference>
<dbReference type="KEGG" id="cmv:CMUST_09725"/>
<evidence type="ECO:0000313" key="2">
    <source>
        <dbReference type="Proteomes" id="UP000035199"/>
    </source>
</evidence>
<dbReference type="EMBL" id="CP011542">
    <property type="protein sequence ID" value="AKK06261.1"/>
    <property type="molecule type" value="Genomic_DNA"/>
</dbReference>
<dbReference type="AlphaFoldDB" id="A0A0G3GYM7"/>
<sequence length="273" mass="30228">MADTDSDTNQLRAEISAAWKQLAAESEAKEPESIGDSDARLLQTVRLELDACREELAALRVEENMIPAAFTNLEQEIKRLEEAQLRIQSFIDWKHGFINAQVEDTSEVPSASMGTENDGLVPFHESIVRVGHVAVESTQLLIADPWIVHAFWKHEPVNNAQRFRDVYTQRVYEHRVDFHNPVDVIADVGMSVVEAVECGRLEKVEEIAPPFYTLSYNQISKANAAVEGGIGSELAFDDGAPGAGVSIPLADDGTFPVFAEIHDGRVSRIIIDF</sequence>
<protein>
    <submittedName>
        <fullName evidence="1">Uncharacterized protein</fullName>
    </submittedName>
</protein>
<gene>
    <name evidence="1" type="ORF">CMUST_09725</name>
</gene>
<reference evidence="2" key="2">
    <citation type="submission" date="2015-05" db="EMBL/GenBank/DDBJ databases">
        <title>Complete genome sequence of Corynebacterium mustelae DSM 45274, isolated from various tissues of a male ferret with lethal sepsis.</title>
        <authorList>
            <person name="Ruckert C."/>
            <person name="Albersmeier A."/>
            <person name="Winkler A."/>
            <person name="Tauch A."/>
        </authorList>
    </citation>
    <scope>NUCLEOTIDE SEQUENCE [LARGE SCALE GENOMIC DNA]</scope>
    <source>
        <strain evidence="2">DSM 45274</strain>
    </source>
</reference>
<proteinExistence type="predicted"/>
<organism evidence="1 2">
    <name type="scientific">Corynebacterium mustelae</name>
    <dbReference type="NCBI Taxonomy" id="571915"/>
    <lineage>
        <taxon>Bacteria</taxon>
        <taxon>Bacillati</taxon>
        <taxon>Actinomycetota</taxon>
        <taxon>Actinomycetes</taxon>
        <taxon>Mycobacteriales</taxon>
        <taxon>Corynebacteriaceae</taxon>
        <taxon>Corynebacterium</taxon>
    </lineage>
</organism>
<dbReference type="Proteomes" id="UP000035199">
    <property type="component" value="Chromosome"/>
</dbReference>
<evidence type="ECO:0000313" key="1">
    <source>
        <dbReference type="EMBL" id="AKK06261.1"/>
    </source>
</evidence>
<dbReference type="OrthoDB" id="5109485at2"/>
<accession>A0A0G3GYM7</accession>
<keyword evidence="2" id="KW-1185">Reference proteome</keyword>
<reference evidence="1 2" key="1">
    <citation type="journal article" date="2015" name="Genome Announc.">
        <title>Complete Genome Sequence of the Type Strain Corynebacterium mustelae DSM 45274, Isolated from Various Tissues of a Male Ferret with Lethal Sepsis.</title>
        <authorList>
            <person name="Ruckert C."/>
            <person name="Eimer J."/>
            <person name="Winkler A."/>
            <person name="Tauch A."/>
        </authorList>
    </citation>
    <scope>NUCLEOTIDE SEQUENCE [LARGE SCALE GENOMIC DNA]</scope>
    <source>
        <strain evidence="1 2">DSM 45274</strain>
    </source>
</reference>
<dbReference type="PATRIC" id="fig|571915.4.peg.2061"/>
<name>A0A0G3GYM7_9CORY</name>